<evidence type="ECO:0000256" key="3">
    <source>
        <dbReference type="SAM" id="MobiDB-lite"/>
    </source>
</evidence>
<dbReference type="EMBL" id="JAKUCV010005225">
    <property type="protein sequence ID" value="KAJ4832037.1"/>
    <property type="molecule type" value="Genomic_DNA"/>
</dbReference>
<proteinExistence type="predicted"/>
<feature type="domain" description="MATH" evidence="4">
    <location>
        <begin position="3"/>
        <end position="128"/>
    </location>
</feature>
<protein>
    <recommendedName>
        <fullName evidence="4">MATH domain-containing protein</fullName>
    </recommendedName>
</protein>
<reference evidence="5" key="2">
    <citation type="journal article" date="2023" name="Plants (Basel)">
        <title>Annotation of the Turnera subulata (Passifloraceae) Draft Genome Reveals the S-Locus Evolved after the Divergence of Turneroideae from Passifloroideae in a Stepwise Manner.</title>
        <authorList>
            <person name="Henning P.M."/>
            <person name="Roalson E.H."/>
            <person name="Mir W."/>
            <person name="McCubbin A.G."/>
            <person name="Shore J.S."/>
        </authorList>
    </citation>
    <scope>NUCLEOTIDE SEQUENCE</scope>
    <source>
        <strain evidence="5">F60SS</strain>
    </source>
</reference>
<evidence type="ECO:0000313" key="5">
    <source>
        <dbReference type="EMBL" id="KAJ4832037.1"/>
    </source>
</evidence>
<dbReference type="Proteomes" id="UP001141552">
    <property type="component" value="Unassembled WGS sequence"/>
</dbReference>
<dbReference type="CDD" id="cd00121">
    <property type="entry name" value="MATH"/>
    <property type="match status" value="1"/>
</dbReference>
<feature type="coiled-coil region" evidence="2">
    <location>
        <begin position="399"/>
        <end position="472"/>
    </location>
</feature>
<dbReference type="PROSITE" id="PS51257">
    <property type="entry name" value="PROKAR_LIPOPROTEIN"/>
    <property type="match status" value="1"/>
</dbReference>
<dbReference type="Pfam" id="PF22486">
    <property type="entry name" value="MATH_2"/>
    <property type="match status" value="1"/>
</dbReference>
<evidence type="ECO:0000313" key="6">
    <source>
        <dbReference type="Proteomes" id="UP001141552"/>
    </source>
</evidence>
<dbReference type="InterPro" id="IPR008974">
    <property type="entry name" value="TRAF-like"/>
</dbReference>
<evidence type="ECO:0000259" key="4">
    <source>
        <dbReference type="PROSITE" id="PS50144"/>
    </source>
</evidence>
<dbReference type="AlphaFoldDB" id="A0A9Q0J8J9"/>
<gene>
    <name evidence="5" type="ORF">Tsubulata_017764</name>
</gene>
<dbReference type="InterPro" id="IPR050804">
    <property type="entry name" value="MCC"/>
</dbReference>
<dbReference type="Gene3D" id="2.60.210.10">
    <property type="entry name" value="Apoptosis, Tumor Necrosis Factor Receptor Associated Protein 2, Chain A"/>
    <property type="match status" value="1"/>
</dbReference>
<dbReference type="InterPro" id="IPR002083">
    <property type="entry name" value="MATH/TRAF_dom"/>
</dbReference>
<dbReference type="SMART" id="SM00061">
    <property type="entry name" value="MATH"/>
    <property type="match status" value="1"/>
</dbReference>
<organism evidence="5 6">
    <name type="scientific">Turnera subulata</name>
    <dbReference type="NCBI Taxonomy" id="218843"/>
    <lineage>
        <taxon>Eukaryota</taxon>
        <taxon>Viridiplantae</taxon>
        <taxon>Streptophyta</taxon>
        <taxon>Embryophyta</taxon>
        <taxon>Tracheophyta</taxon>
        <taxon>Spermatophyta</taxon>
        <taxon>Magnoliopsida</taxon>
        <taxon>eudicotyledons</taxon>
        <taxon>Gunneridae</taxon>
        <taxon>Pentapetalae</taxon>
        <taxon>rosids</taxon>
        <taxon>fabids</taxon>
        <taxon>Malpighiales</taxon>
        <taxon>Passifloraceae</taxon>
        <taxon>Turnera</taxon>
    </lineage>
</organism>
<keyword evidence="6" id="KW-1185">Reference proteome</keyword>
<reference evidence="5" key="1">
    <citation type="submission" date="2022-02" db="EMBL/GenBank/DDBJ databases">
        <authorList>
            <person name="Henning P.M."/>
            <person name="McCubbin A.G."/>
            <person name="Shore J.S."/>
        </authorList>
    </citation>
    <scope>NUCLEOTIDE SEQUENCE</scope>
    <source>
        <strain evidence="5">F60SS</strain>
        <tissue evidence="5">Leaves</tissue>
    </source>
</reference>
<dbReference type="PROSITE" id="PS50144">
    <property type="entry name" value="MATH"/>
    <property type="match status" value="1"/>
</dbReference>
<dbReference type="FunFam" id="2.60.210.10:FF:000005">
    <property type="entry name" value="Ubiquitin carboxyl-terminal hydrolase 13"/>
    <property type="match status" value="1"/>
</dbReference>
<dbReference type="SUPFAM" id="SSF49599">
    <property type="entry name" value="TRAF domain-like"/>
    <property type="match status" value="1"/>
</dbReference>
<sequence>MEVVKFAWTITSFSGLNKTKLFSNSFLAGGCKWRILIFPKGNNVDCLSMYLDVADSATLPENWSRHAKFTLVLVNQMHMKKTISKDFDHRFNARESDWGCASFVPLTKLTKHGGGYLVNDTIMVEAHVSLHPEKETETQIIPLNPSMSEARTGLPPVPPSFLPSEELLVLQEEAAEIPPVENSDDVQEDNGIGPEPKYEATETNNAEPESLTDERIQLAPIDPGVKQPLPPPELIAFESGTHAQIPTTLGTTATYMAGLTNSSVDSSPSSFHLQMMSKNLLAELSRMNITSSTAVSHASQSQDQDSHETLKRMRQILEQYLTVSVEAIHLANSFDNIERIALRVIQHSASLFERTILEDLVSRLAKFKESVPAAISTIRESEDRRSCLSSQCINISARLGQGREQLSSLEAEVSRLSEEDSKLEAEIQYLITQKAELLNKKNSVAQELKRNCKQVSADLEEWRNLHKKTEQADTQWLQANEELAQANLSWKLFKENLEQCMKPAQG</sequence>
<evidence type="ECO:0000256" key="1">
    <source>
        <dbReference type="ARBA" id="ARBA00023054"/>
    </source>
</evidence>
<dbReference type="OrthoDB" id="849551at2759"/>
<accession>A0A9Q0J8J9</accession>
<dbReference type="PANTHER" id="PTHR46236">
    <property type="entry name" value="TRAF-LIKE SUPERFAMILY PROTEIN"/>
    <property type="match status" value="1"/>
</dbReference>
<evidence type="ECO:0000256" key="2">
    <source>
        <dbReference type="SAM" id="Coils"/>
    </source>
</evidence>
<keyword evidence="1 2" id="KW-0175">Coiled coil</keyword>
<feature type="region of interest" description="Disordered" evidence="3">
    <location>
        <begin position="177"/>
        <end position="211"/>
    </location>
</feature>
<comment type="caution">
    <text evidence="5">The sequence shown here is derived from an EMBL/GenBank/DDBJ whole genome shotgun (WGS) entry which is preliminary data.</text>
</comment>
<dbReference type="PANTHER" id="PTHR46236:SF35">
    <property type="entry name" value="MATH DOMAIN-CONTAINING PROTEIN"/>
    <property type="match status" value="1"/>
</dbReference>
<name>A0A9Q0J8J9_9ROSI</name>